<dbReference type="AlphaFoldDB" id="A0A7J5E2C7"/>
<sequence>MTVTVTLAVPYRWTTRSDPAQGLVLLARAPTTPASGFAPELVVRTTPVAGDLAGWRAESVAALASQLDALDVEDDDRFELDGRPVAYHRLGHRYGALEVVAEQWAWLVDGVGVTLTGSVARCDYADYGDLFEEVAATLVPSVSAAPGRAPGSVPLAVGRS</sequence>
<gene>
    <name evidence="1" type="ORF">F9L07_11620</name>
</gene>
<reference evidence="1 2" key="1">
    <citation type="submission" date="2019-09" db="EMBL/GenBank/DDBJ databases">
        <title>Pimelobacter sp. isolated from Paulinella.</title>
        <authorList>
            <person name="Jeong S.E."/>
        </authorList>
    </citation>
    <scope>NUCLEOTIDE SEQUENCE [LARGE SCALE GENOMIC DNA]</scope>
    <source>
        <strain evidence="1 2">Pch-N</strain>
    </source>
</reference>
<name>A0A7J5E2C7_NOCSI</name>
<protein>
    <submittedName>
        <fullName evidence="1">Uncharacterized protein</fullName>
    </submittedName>
</protein>
<evidence type="ECO:0000313" key="1">
    <source>
        <dbReference type="EMBL" id="KAB2812415.1"/>
    </source>
</evidence>
<dbReference type="EMBL" id="WBVM01000001">
    <property type="protein sequence ID" value="KAB2812415.1"/>
    <property type="molecule type" value="Genomic_DNA"/>
</dbReference>
<dbReference type="RefSeq" id="WP_151579785.1">
    <property type="nucleotide sequence ID" value="NZ_WBVM01000001.1"/>
</dbReference>
<evidence type="ECO:0000313" key="2">
    <source>
        <dbReference type="Proteomes" id="UP000449906"/>
    </source>
</evidence>
<organism evidence="1 2">
    <name type="scientific">Nocardioides simplex</name>
    <name type="common">Arthrobacter simplex</name>
    <dbReference type="NCBI Taxonomy" id="2045"/>
    <lineage>
        <taxon>Bacteria</taxon>
        <taxon>Bacillati</taxon>
        <taxon>Actinomycetota</taxon>
        <taxon>Actinomycetes</taxon>
        <taxon>Propionibacteriales</taxon>
        <taxon>Nocardioidaceae</taxon>
        <taxon>Pimelobacter</taxon>
    </lineage>
</organism>
<accession>A0A7J5E2C7</accession>
<proteinExistence type="predicted"/>
<dbReference type="Gene3D" id="3.40.1000.10">
    <property type="entry name" value="Mog1/PsbP, alpha/beta/alpha sandwich"/>
    <property type="match status" value="1"/>
</dbReference>
<dbReference type="Proteomes" id="UP000449906">
    <property type="component" value="Unassembled WGS sequence"/>
</dbReference>
<comment type="caution">
    <text evidence="1">The sequence shown here is derived from an EMBL/GenBank/DDBJ whole genome shotgun (WGS) entry which is preliminary data.</text>
</comment>